<dbReference type="AlphaFoldDB" id="A0A6M1SZC7"/>
<proteinExistence type="inferred from homology"/>
<keyword evidence="1" id="KW-0813">Transport</keyword>
<dbReference type="InterPro" id="IPR003593">
    <property type="entry name" value="AAA+_ATPase"/>
</dbReference>
<dbReference type="EMBL" id="JAALLS010000001">
    <property type="protein sequence ID" value="NGP86989.1"/>
    <property type="molecule type" value="Genomic_DNA"/>
</dbReference>
<evidence type="ECO:0000259" key="5">
    <source>
        <dbReference type="PROSITE" id="PS50893"/>
    </source>
</evidence>
<dbReference type="Proteomes" id="UP000479132">
    <property type="component" value="Unassembled WGS sequence"/>
</dbReference>
<name>A0A6M1SZC7_9BACT</name>
<organism evidence="6 7">
    <name type="scientific">Fodinibius halophilus</name>
    <dbReference type="NCBI Taxonomy" id="1736908"/>
    <lineage>
        <taxon>Bacteria</taxon>
        <taxon>Pseudomonadati</taxon>
        <taxon>Balneolota</taxon>
        <taxon>Balneolia</taxon>
        <taxon>Balneolales</taxon>
        <taxon>Balneolaceae</taxon>
        <taxon>Fodinibius</taxon>
    </lineage>
</organism>
<reference evidence="6 7" key="1">
    <citation type="submission" date="2020-02" db="EMBL/GenBank/DDBJ databases">
        <title>Aliifodinibius halophilus 2W32, complete genome.</title>
        <authorList>
            <person name="Li Y."/>
            <person name="Wu S."/>
        </authorList>
    </citation>
    <scope>NUCLEOTIDE SEQUENCE [LARGE SCALE GENOMIC DNA]</scope>
    <source>
        <strain evidence="6 7">2W32</strain>
    </source>
</reference>
<keyword evidence="7" id="KW-1185">Reference proteome</keyword>
<dbReference type="GO" id="GO:0098796">
    <property type="term" value="C:membrane protein complex"/>
    <property type="evidence" value="ECO:0007669"/>
    <property type="project" value="UniProtKB-ARBA"/>
</dbReference>
<dbReference type="PROSITE" id="PS00211">
    <property type="entry name" value="ABC_TRANSPORTER_1"/>
    <property type="match status" value="1"/>
</dbReference>
<comment type="similarity">
    <text evidence="4">Belongs to the ABC transporter superfamily. Macrolide exporter (TC 3.A.1.122) family.</text>
</comment>
<dbReference type="InterPro" id="IPR027417">
    <property type="entry name" value="P-loop_NTPase"/>
</dbReference>
<feature type="domain" description="ABC transporter" evidence="5">
    <location>
        <begin position="4"/>
        <end position="227"/>
    </location>
</feature>
<dbReference type="GO" id="GO:0005524">
    <property type="term" value="F:ATP binding"/>
    <property type="evidence" value="ECO:0007669"/>
    <property type="project" value="UniProtKB-KW"/>
</dbReference>
<dbReference type="RefSeq" id="WP_165265309.1">
    <property type="nucleotide sequence ID" value="NZ_JAALLS010000001.1"/>
</dbReference>
<dbReference type="GO" id="GO:0016887">
    <property type="term" value="F:ATP hydrolysis activity"/>
    <property type="evidence" value="ECO:0007669"/>
    <property type="project" value="InterPro"/>
</dbReference>
<dbReference type="Pfam" id="PF00005">
    <property type="entry name" value="ABC_tran"/>
    <property type="match status" value="1"/>
</dbReference>
<evidence type="ECO:0000256" key="1">
    <source>
        <dbReference type="ARBA" id="ARBA00022448"/>
    </source>
</evidence>
<accession>A0A6M1SZC7</accession>
<dbReference type="SUPFAM" id="SSF52540">
    <property type="entry name" value="P-loop containing nucleoside triphosphate hydrolases"/>
    <property type="match status" value="1"/>
</dbReference>
<dbReference type="PROSITE" id="PS50893">
    <property type="entry name" value="ABC_TRANSPORTER_2"/>
    <property type="match status" value="1"/>
</dbReference>
<comment type="caution">
    <text evidence="6">The sequence shown here is derived from an EMBL/GenBank/DDBJ whole genome shotgun (WGS) entry which is preliminary data.</text>
</comment>
<evidence type="ECO:0000256" key="3">
    <source>
        <dbReference type="ARBA" id="ARBA00022840"/>
    </source>
</evidence>
<sequence>MSLIRINHLCKTYRMGEVEVSALQNIAMKITAGEKLALYGASGSGKTTLLNIIGCIDAPTSGEVRYRDTVLDYSARRQLSQFRLQQIGFVFQSYNLMPVLSAYENIEYPLLLTDKSKSERARLVDYMLKSIALDKFKNHKPKQLSGGQRQRVAIGRALVNKPTLVIADEPTANLDVVTSKQILNLISDLNRTEKNTVIIATHDPLVRDYVDRSVMIRDGKIREVEDV</sequence>
<dbReference type="InterPro" id="IPR017911">
    <property type="entry name" value="MacB-like_ATP-bd"/>
</dbReference>
<keyword evidence="3 6" id="KW-0067">ATP-binding</keyword>
<keyword evidence="2" id="KW-0547">Nucleotide-binding</keyword>
<dbReference type="SMART" id="SM00382">
    <property type="entry name" value="AAA"/>
    <property type="match status" value="1"/>
</dbReference>
<evidence type="ECO:0000313" key="6">
    <source>
        <dbReference type="EMBL" id="NGP86989.1"/>
    </source>
</evidence>
<evidence type="ECO:0000313" key="7">
    <source>
        <dbReference type="Proteomes" id="UP000479132"/>
    </source>
</evidence>
<dbReference type="InterPro" id="IPR017871">
    <property type="entry name" value="ABC_transporter-like_CS"/>
</dbReference>
<dbReference type="FunFam" id="3.40.50.300:FF:000032">
    <property type="entry name" value="Export ABC transporter ATP-binding protein"/>
    <property type="match status" value="1"/>
</dbReference>
<evidence type="ECO:0000256" key="4">
    <source>
        <dbReference type="ARBA" id="ARBA00038388"/>
    </source>
</evidence>
<dbReference type="PANTHER" id="PTHR24220">
    <property type="entry name" value="IMPORT ATP-BINDING PROTEIN"/>
    <property type="match status" value="1"/>
</dbReference>
<dbReference type="Gene3D" id="3.40.50.300">
    <property type="entry name" value="P-loop containing nucleotide triphosphate hydrolases"/>
    <property type="match status" value="1"/>
</dbReference>
<dbReference type="GO" id="GO:0005886">
    <property type="term" value="C:plasma membrane"/>
    <property type="evidence" value="ECO:0007669"/>
    <property type="project" value="TreeGrafter"/>
</dbReference>
<evidence type="ECO:0000256" key="2">
    <source>
        <dbReference type="ARBA" id="ARBA00022741"/>
    </source>
</evidence>
<gene>
    <name evidence="6" type="ORF">G3569_01380</name>
</gene>
<dbReference type="InterPro" id="IPR015854">
    <property type="entry name" value="ABC_transpr_LolD-like"/>
</dbReference>
<dbReference type="PANTHER" id="PTHR24220:SF86">
    <property type="entry name" value="ABC TRANSPORTER ABCH.1"/>
    <property type="match status" value="1"/>
</dbReference>
<protein>
    <submittedName>
        <fullName evidence="6">ABC transporter ATP-binding protein</fullName>
    </submittedName>
</protein>
<dbReference type="InterPro" id="IPR003439">
    <property type="entry name" value="ABC_transporter-like_ATP-bd"/>
</dbReference>
<dbReference type="CDD" id="cd03255">
    <property type="entry name" value="ABC_MJ0796_LolCDE_FtsE"/>
    <property type="match status" value="1"/>
</dbReference>
<dbReference type="GO" id="GO:0022857">
    <property type="term" value="F:transmembrane transporter activity"/>
    <property type="evidence" value="ECO:0007669"/>
    <property type="project" value="TreeGrafter"/>
</dbReference>